<dbReference type="GO" id="GO:0008925">
    <property type="term" value="F:maltose O-acetyltransferase activity"/>
    <property type="evidence" value="ECO:0007669"/>
    <property type="project" value="UniProtKB-EC"/>
</dbReference>
<dbReference type="GO" id="GO:0005829">
    <property type="term" value="C:cytosol"/>
    <property type="evidence" value="ECO:0007669"/>
    <property type="project" value="TreeGrafter"/>
</dbReference>
<keyword evidence="3" id="KW-0012">Acyltransferase</keyword>
<organism evidence="3 4">
    <name type="scientific">Stieleria bergensis</name>
    <dbReference type="NCBI Taxonomy" id="2528025"/>
    <lineage>
        <taxon>Bacteria</taxon>
        <taxon>Pseudomonadati</taxon>
        <taxon>Planctomycetota</taxon>
        <taxon>Planctomycetia</taxon>
        <taxon>Pirellulales</taxon>
        <taxon>Pirellulaceae</taxon>
        <taxon>Stieleria</taxon>
    </lineage>
</organism>
<gene>
    <name evidence="3" type="primary">maa_2</name>
    <name evidence="3" type="ORF">SV7mr_33240</name>
</gene>
<dbReference type="AlphaFoldDB" id="A0A517SXD0"/>
<evidence type="ECO:0000256" key="2">
    <source>
        <dbReference type="ARBA" id="ARBA00022679"/>
    </source>
</evidence>
<dbReference type="PANTHER" id="PTHR23416:SF23">
    <property type="entry name" value="ACETYLTRANSFERASE C18B11.09C-RELATED"/>
    <property type="match status" value="1"/>
</dbReference>
<keyword evidence="4" id="KW-1185">Reference proteome</keyword>
<dbReference type="InterPro" id="IPR011004">
    <property type="entry name" value="Trimer_LpxA-like_sf"/>
</dbReference>
<dbReference type="InterPro" id="IPR051159">
    <property type="entry name" value="Hexapeptide_acetyltransf"/>
</dbReference>
<comment type="similarity">
    <text evidence="1">Belongs to the transferase hexapeptide repeat family.</text>
</comment>
<dbReference type="PANTHER" id="PTHR23416">
    <property type="entry name" value="SIALIC ACID SYNTHASE-RELATED"/>
    <property type="match status" value="1"/>
</dbReference>
<keyword evidence="2 3" id="KW-0808">Transferase</keyword>
<dbReference type="RefSeq" id="WP_419187449.1">
    <property type="nucleotide sequence ID" value="NZ_CP036272.1"/>
</dbReference>
<evidence type="ECO:0000313" key="4">
    <source>
        <dbReference type="Proteomes" id="UP000315003"/>
    </source>
</evidence>
<dbReference type="SUPFAM" id="SSF51161">
    <property type="entry name" value="Trimeric LpxA-like enzymes"/>
    <property type="match status" value="1"/>
</dbReference>
<sequence>MLLRLFGARVHRKSRIHPSARIWAPWNLSVGADTSVGHHVDLYNVAPIYLGNRVTVSQETLLCTASHEITDPTMVLTRQSIRLEDESWACARSYLGPGVLLGRGAVAGACAVVTKSVEPWKVVAGNPAAVLKERKLCHV</sequence>
<protein>
    <submittedName>
        <fullName evidence="3">Maltose O-acetyltransferase</fullName>
        <ecNumber evidence="3">2.3.1.79</ecNumber>
    </submittedName>
</protein>
<proteinExistence type="inferred from homology"/>
<dbReference type="Proteomes" id="UP000315003">
    <property type="component" value="Chromosome"/>
</dbReference>
<evidence type="ECO:0000313" key="3">
    <source>
        <dbReference type="EMBL" id="QDT60797.1"/>
    </source>
</evidence>
<accession>A0A517SXD0</accession>
<dbReference type="Gene3D" id="2.160.10.10">
    <property type="entry name" value="Hexapeptide repeat proteins"/>
    <property type="match status" value="1"/>
</dbReference>
<dbReference type="EC" id="2.3.1.79" evidence="3"/>
<dbReference type="EMBL" id="CP036272">
    <property type="protein sequence ID" value="QDT60797.1"/>
    <property type="molecule type" value="Genomic_DNA"/>
</dbReference>
<evidence type="ECO:0000256" key="1">
    <source>
        <dbReference type="ARBA" id="ARBA00007274"/>
    </source>
</evidence>
<name>A0A517SXD0_9BACT</name>
<reference evidence="3 4" key="1">
    <citation type="submission" date="2019-02" db="EMBL/GenBank/DDBJ databases">
        <title>Deep-cultivation of Planctomycetes and their phenomic and genomic characterization uncovers novel biology.</title>
        <authorList>
            <person name="Wiegand S."/>
            <person name="Jogler M."/>
            <person name="Boedeker C."/>
            <person name="Pinto D."/>
            <person name="Vollmers J."/>
            <person name="Rivas-Marin E."/>
            <person name="Kohn T."/>
            <person name="Peeters S.H."/>
            <person name="Heuer A."/>
            <person name="Rast P."/>
            <person name="Oberbeckmann S."/>
            <person name="Bunk B."/>
            <person name="Jeske O."/>
            <person name="Meyerdierks A."/>
            <person name="Storesund J.E."/>
            <person name="Kallscheuer N."/>
            <person name="Luecker S."/>
            <person name="Lage O.M."/>
            <person name="Pohl T."/>
            <person name="Merkel B.J."/>
            <person name="Hornburger P."/>
            <person name="Mueller R.-W."/>
            <person name="Bruemmer F."/>
            <person name="Labrenz M."/>
            <person name="Spormann A.M."/>
            <person name="Op den Camp H."/>
            <person name="Overmann J."/>
            <person name="Amann R."/>
            <person name="Jetten M.S.M."/>
            <person name="Mascher T."/>
            <person name="Medema M.H."/>
            <person name="Devos D.P."/>
            <person name="Kaster A.-K."/>
            <person name="Ovreas L."/>
            <person name="Rohde M."/>
            <person name="Galperin M.Y."/>
            <person name="Jogler C."/>
        </authorList>
    </citation>
    <scope>NUCLEOTIDE SEQUENCE [LARGE SCALE GENOMIC DNA]</scope>
    <source>
        <strain evidence="3 4">SV_7m_r</strain>
    </source>
</reference>